<dbReference type="SFLD" id="SFLDF00027">
    <property type="entry name" value="p-type_atpase"/>
    <property type="match status" value="1"/>
</dbReference>
<comment type="caution">
    <text evidence="12">The sequence shown here is derived from an EMBL/GenBank/DDBJ whole genome shotgun (WGS) entry which is preliminary data.</text>
</comment>
<evidence type="ECO:0000256" key="8">
    <source>
        <dbReference type="ARBA" id="ARBA00022989"/>
    </source>
</evidence>
<dbReference type="InterPro" id="IPR008250">
    <property type="entry name" value="ATPase_P-typ_transduc_dom_A_sf"/>
</dbReference>
<dbReference type="InterPro" id="IPR018303">
    <property type="entry name" value="ATPase_P-typ_P_site"/>
</dbReference>
<keyword evidence="8 10" id="KW-1133">Transmembrane helix</keyword>
<dbReference type="Gene3D" id="3.40.50.1000">
    <property type="entry name" value="HAD superfamily/HAD-like"/>
    <property type="match status" value="1"/>
</dbReference>
<dbReference type="InterPro" id="IPR001757">
    <property type="entry name" value="P_typ_ATPase"/>
</dbReference>
<dbReference type="GO" id="GO:0043682">
    <property type="term" value="F:P-type divalent copper transporter activity"/>
    <property type="evidence" value="ECO:0007669"/>
    <property type="project" value="TreeGrafter"/>
</dbReference>
<dbReference type="InterPro" id="IPR044492">
    <property type="entry name" value="P_typ_ATPase_HD_dom"/>
</dbReference>
<dbReference type="SFLD" id="SFLDS00003">
    <property type="entry name" value="Haloacid_Dehalogenase"/>
    <property type="match status" value="1"/>
</dbReference>
<gene>
    <name evidence="12" type="ORF">THIOM_005671</name>
</gene>
<reference evidence="12 13" key="1">
    <citation type="submission" date="2016-05" db="EMBL/GenBank/DDBJ databases">
        <title>Single-cell genome of chain-forming Candidatus Thiomargarita nelsonii and comparison to other large sulfur-oxidizing bacteria.</title>
        <authorList>
            <person name="Winkel M."/>
            <person name="Salman V."/>
            <person name="Woyke T."/>
            <person name="Schulz-Vogt H."/>
            <person name="Richter M."/>
            <person name="Flood B."/>
            <person name="Bailey J."/>
            <person name="Amann R."/>
            <person name="Mussmann M."/>
        </authorList>
    </citation>
    <scope>NUCLEOTIDE SEQUENCE [LARGE SCALE GENOMIC DNA]</scope>
    <source>
        <strain evidence="12 13">THI036</strain>
    </source>
</reference>
<protein>
    <submittedName>
        <fullName evidence="12">Heavy metal translocating P-type ATPase</fullName>
    </submittedName>
</protein>
<dbReference type="Gene3D" id="2.70.150.10">
    <property type="entry name" value="Calcium-transporting ATPase, cytoplasmic transduction domain A"/>
    <property type="match status" value="1"/>
</dbReference>
<dbReference type="GO" id="GO:0005886">
    <property type="term" value="C:plasma membrane"/>
    <property type="evidence" value="ECO:0007669"/>
    <property type="project" value="UniProtKB-SubCell"/>
</dbReference>
<comment type="subcellular location">
    <subcellularLocation>
        <location evidence="10">Cell membrane</location>
    </subcellularLocation>
    <subcellularLocation>
        <location evidence="1">Endomembrane system</location>
        <topology evidence="1">Multi-pass membrane protein</topology>
    </subcellularLocation>
</comment>
<evidence type="ECO:0000256" key="1">
    <source>
        <dbReference type="ARBA" id="ARBA00004127"/>
    </source>
</evidence>
<dbReference type="GO" id="GO:0012505">
    <property type="term" value="C:endomembrane system"/>
    <property type="evidence" value="ECO:0007669"/>
    <property type="project" value="UniProtKB-SubCell"/>
</dbReference>
<sequence>MVWVLRDNVEIEIPLEKVHVNDIVVVTTGEVVPIDGLIIDGMAMIDQQALTGESQPAEKEVGEKVLASTVVISGKIWVKVEKMGVDTTIFEINQILTHSADFKTQTQLWGEKLADKTALPFLCMSTLTLGILGPSVGLVVFSANFGNRLRILAPLGTLNHIKLASEKSILIKDGRAIEALNKVDTILFDKTGTLTDKESEVGRIILCGDDYGEEELLTYAAAAEGKLTHPIAKAILNKAKASKLTLPDIDDSKYQMGYGITVSINHKIIRVGSARFIKREGLALPEHIKKAITHSHVQGHSLVMVAVNDQIIGAIEVQTVVRPEVKQIISDLRQRGIKHFAIVSGDHKQPTQRLAEKLGMDSYFYEILPQEKANLVEQLQKKGQSVCFVGDGINDAIAMKKANVSISLTGASSIATDVADVVLMDGTLSHLFELFDLSKDLDINLRTSLGITLVPTAINLSGAFLFNLGYTTAVIIKNMVFFVGAANAMLPLRKLKT</sequence>
<keyword evidence="6 10" id="KW-0067">ATP-binding</keyword>
<dbReference type="Pfam" id="PF00122">
    <property type="entry name" value="E1-E2_ATPase"/>
    <property type="match status" value="1"/>
</dbReference>
<dbReference type="InterPro" id="IPR027256">
    <property type="entry name" value="P-typ_ATPase_IB"/>
</dbReference>
<feature type="transmembrane region" description="Helical" evidence="10">
    <location>
        <begin position="118"/>
        <end position="141"/>
    </location>
</feature>
<evidence type="ECO:0000259" key="11">
    <source>
        <dbReference type="Pfam" id="PF00122"/>
    </source>
</evidence>
<evidence type="ECO:0000256" key="4">
    <source>
        <dbReference type="ARBA" id="ARBA00022723"/>
    </source>
</evidence>
<keyword evidence="4 10" id="KW-0479">Metal-binding</keyword>
<evidence type="ECO:0000256" key="6">
    <source>
        <dbReference type="ARBA" id="ARBA00022840"/>
    </source>
</evidence>
<dbReference type="SFLD" id="SFLDG00002">
    <property type="entry name" value="C1.7:_P-type_atpase_like"/>
    <property type="match status" value="1"/>
</dbReference>
<evidence type="ECO:0000256" key="3">
    <source>
        <dbReference type="ARBA" id="ARBA00022692"/>
    </source>
</evidence>
<evidence type="ECO:0000256" key="10">
    <source>
        <dbReference type="RuleBase" id="RU362081"/>
    </source>
</evidence>
<accession>A0A176RSN0</accession>
<evidence type="ECO:0000256" key="5">
    <source>
        <dbReference type="ARBA" id="ARBA00022741"/>
    </source>
</evidence>
<evidence type="ECO:0000313" key="13">
    <source>
        <dbReference type="Proteomes" id="UP000076962"/>
    </source>
</evidence>
<keyword evidence="13" id="KW-1185">Reference proteome</keyword>
<keyword evidence="3 10" id="KW-0812">Transmembrane</keyword>
<proteinExistence type="inferred from homology"/>
<dbReference type="GO" id="GO:0005507">
    <property type="term" value="F:copper ion binding"/>
    <property type="evidence" value="ECO:0007669"/>
    <property type="project" value="TreeGrafter"/>
</dbReference>
<keyword evidence="5 10" id="KW-0547">Nucleotide-binding</keyword>
<feature type="domain" description="P-type ATPase A" evidence="11">
    <location>
        <begin position="2"/>
        <end position="94"/>
    </location>
</feature>
<evidence type="ECO:0000313" key="12">
    <source>
        <dbReference type="EMBL" id="OAD18727.1"/>
    </source>
</evidence>
<dbReference type="Proteomes" id="UP000076962">
    <property type="component" value="Unassembled WGS sequence"/>
</dbReference>
<dbReference type="SUPFAM" id="SSF81653">
    <property type="entry name" value="Calcium ATPase, transduction domain A"/>
    <property type="match status" value="1"/>
</dbReference>
<dbReference type="NCBIfam" id="TIGR01525">
    <property type="entry name" value="ATPase-IB_hvy"/>
    <property type="match status" value="1"/>
</dbReference>
<evidence type="ECO:0000256" key="2">
    <source>
        <dbReference type="ARBA" id="ARBA00006024"/>
    </source>
</evidence>
<dbReference type="InterPro" id="IPR023214">
    <property type="entry name" value="HAD_sf"/>
</dbReference>
<evidence type="ECO:0000256" key="7">
    <source>
        <dbReference type="ARBA" id="ARBA00022967"/>
    </source>
</evidence>
<dbReference type="InterPro" id="IPR059000">
    <property type="entry name" value="ATPase_P-type_domA"/>
</dbReference>
<name>A0A176RSN0_9GAMM</name>
<dbReference type="InterPro" id="IPR036412">
    <property type="entry name" value="HAD-like_sf"/>
</dbReference>
<dbReference type="PRINTS" id="PR00119">
    <property type="entry name" value="CATATPASE"/>
</dbReference>
<dbReference type="AlphaFoldDB" id="A0A176RSN0"/>
<feature type="transmembrane region" description="Helical" evidence="10">
    <location>
        <begin position="474"/>
        <end position="492"/>
    </location>
</feature>
<dbReference type="PANTHER" id="PTHR43520">
    <property type="entry name" value="ATP7, ISOFORM B"/>
    <property type="match status" value="1"/>
</dbReference>
<dbReference type="InterPro" id="IPR023299">
    <property type="entry name" value="ATPase_P-typ_cyto_dom_N"/>
</dbReference>
<dbReference type="GO" id="GO:0055070">
    <property type="term" value="P:copper ion homeostasis"/>
    <property type="evidence" value="ECO:0007669"/>
    <property type="project" value="TreeGrafter"/>
</dbReference>
<dbReference type="Gene3D" id="3.40.1110.10">
    <property type="entry name" value="Calcium-transporting ATPase, cytoplasmic domain N"/>
    <property type="match status" value="1"/>
</dbReference>
<dbReference type="PROSITE" id="PS00154">
    <property type="entry name" value="ATPASE_E1_E2"/>
    <property type="match status" value="1"/>
</dbReference>
<dbReference type="SUPFAM" id="SSF56784">
    <property type="entry name" value="HAD-like"/>
    <property type="match status" value="1"/>
</dbReference>
<keyword evidence="9 10" id="KW-0472">Membrane</keyword>
<comment type="similarity">
    <text evidence="2 10">Belongs to the cation transport ATPase (P-type) (TC 3.A.3) family. Type IB subfamily.</text>
</comment>
<dbReference type="GO" id="GO:0005524">
    <property type="term" value="F:ATP binding"/>
    <property type="evidence" value="ECO:0007669"/>
    <property type="project" value="UniProtKB-UniRule"/>
</dbReference>
<dbReference type="Pfam" id="PF00702">
    <property type="entry name" value="Hydrolase"/>
    <property type="match status" value="1"/>
</dbReference>
<organism evidence="12 13">
    <name type="scientific">Candidatus Thiomargarita nelsonii</name>
    <dbReference type="NCBI Taxonomy" id="1003181"/>
    <lineage>
        <taxon>Bacteria</taxon>
        <taxon>Pseudomonadati</taxon>
        <taxon>Pseudomonadota</taxon>
        <taxon>Gammaproteobacteria</taxon>
        <taxon>Thiotrichales</taxon>
        <taxon>Thiotrichaceae</taxon>
        <taxon>Thiomargarita</taxon>
    </lineage>
</organism>
<dbReference type="EMBL" id="LUTY01003113">
    <property type="protein sequence ID" value="OAD18727.1"/>
    <property type="molecule type" value="Genomic_DNA"/>
</dbReference>
<dbReference type="PANTHER" id="PTHR43520:SF8">
    <property type="entry name" value="P-TYPE CU(+) TRANSPORTER"/>
    <property type="match status" value="1"/>
</dbReference>
<dbReference type="GO" id="GO:0016887">
    <property type="term" value="F:ATP hydrolysis activity"/>
    <property type="evidence" value="ECO:0007669"/>
    <property type="project" value="InterPro"/>
</dbReference>
<keyword evidence="7" id="KW-1278">Translocase</keyword>
<dbReference type="NCBIfam" id="TIGR01494">
    <property type="entry name" value="ATPase_P-type"/>
    <property type="match status" value="1"/>
</dbReference>
<comment type="caution">
    <text evidence="10">Lacks conserved residue(s) required for the propagation of feature annotation.</text>
</comment>
<keyword evidence="10" id="KW-1003">Cell membrane</keyword>
<evidence type="ECO:0000256" key="9">
    <source>
        <dbReference type="ARBA" id="ARBA00023136"/>
    </source>
</evidence>